<protein>
    <submittedName>
        <fullName evidence="2">Uncharacterized protein</fullName>
    </submittedName>
</protein>
<feature type="signal peptide" evidence="1">
    <location>
        <begin position="1"/>
        <end position="26"/>
    </location>
</feature>
<evidence type="ECO:0000313" key="2">
    <source>
        <dbReference type="EMBL" id="MDB8687601.1"/>
    </source>
</evidence>
<feature type="chain" id="PRO_5043823624" evidence="1">
    <location>
        <begin position="27"/>
        <end position="141"/>
    </location>
</feature>
<gene>
    <name evidence="2" type="ORF">PNW85_13140</name>
</gene>
<dbReference type="AlphaFoldDB" id="A0AAW6DJ34"/>
<keyword evidence="1" id="KW-0732">Signal</keyword>
<name>A0AAW6DJ34_MEDGN</name>
<dbReference type="RefSeq" id="WP_272108025.1">
    <property type="nucleotide sequence ID" value="NZ_DAWDPA010000038.1"/>
</dbReference>
<dbReference type="EMBL" id="JAQMLA010000042">
    <property type="protein sequence ID" value="MDB8687601.1"/>
    <property type="molecule type" value="Genomic_DNA"/>
</dbReference>
<sequence>MRMKRKMIQMLVVGTVALSVPFVVSASDIGQNATTKASTDEQFRECIVNQKVSDGLKKDGTKSQRGTATIENQPTSVTLSEYGCRTGNHSAKEVSDNSEIFSDTSAETIVTQKITRWVCKNCGTQGRDIEAELSLVDKEST</sequence>
<organism evidence="2 3">
    <name type="scientific">Mediterraneibacter gnavus</name>
    <name type="common">Ruminococcus gnavus</name>
    <dbReference type="NCBI Taxonomy" id="33038"/>
    <lineage>
        <taxon>Bacteria</taxon>
        <taxon>Bacillati</taxon>
        <taxon>Bacillota</taxon>
        <taxon>Clostridia</taxon>
        <taxon>Lachnospirales</taxon>
        <taxon>Lachnospiraceae</taxon>
        <taxon>Mediterraneibacter</taxon>
    </lineage>
</organism>
<dbReference type="Proteomes" id="UP001212160">
    <property type="component" value="Unassembled WGS sequence"/>
</dbReference>
<accession>A0AAW6DJ34</accession>
<comment type="caution">
    <text evidence="2">The sequence shown here is derived from an EMBL/GenBank/DDBJ whole genome shotgun (WGS) entry which is preliminary data.</text>
</comment>
<evidence type="ECO:0000256" key="1">
    <source>
        <dbReference type="SAM" id="SignalP"/>
    </source>
</evidence>
<proteinExistence type="predicted"/>
<evidence type="ECO:0000313" key="3">
    <source>
        <dbReference type="Proteomes" id="UP001212160"/>
    </source>
</evidence>
<reference evidence="2" key="1">
    <citation type="submission" date="2023-01" db="EMBL/GenBank/DDBJ databases">
        <title>Human gut microbiome strain richness.</title>
        <authorList>
            <person name="Chen-Liaw A."/>
        </authorList>
    </citation>
    <scope>NUCLEOTIDE SEQUENCE</scope>
    <source>
        <strain evidence="2">RTP21484st1_H11_RTP21484_190118</strain>
    </source>
</reference>